<dbReference type="GO" id="GO:0016787">
    <property type="term" value="F:hydrolase activity"/>
    <property type="evidence" value="ECO:0007669"/>
    <property type="project" value="UniProtKB-KW"/>
</dbReference>
<name>A0A9Q9AYU1_9PEZI</name>
<dbReference type="InterPro" id="IPR056884">
    <property type="entry name" value="NPHP3-like_N"/>
</dbReference>
<evidence type="ECO:0000313" key="3">
    <source>
        <dbReference type="EMBL" id="USW55688.1"/>
    </source>
</evidence>
<sequence>MANERTYSYINVSGNARVHLGDHHAGTGQSQSAVSQAAALLTWLHFPRMESRQESVKDTYSNTFQWILREEEVEGKLDPGFRKWLEHGSGIYWIADKAGSGKSTLMKLIIEHNKTRQALRLWADGTKLVCPSFYFWYGGTQMQRSQLGMLRALIHELILTNEALVPVVFPYWKQQDAETEPEGPELMAALRTILDADSRQICFFIDGLDEYEGNSIRLAEYIDQLARLEKYSANIKFVVSSRPLQELQRHIYAGPHLMLQDLTYNDISTYAKNKLQKNNRTLNLVKRYPESTAELISEVVSRASGIFLWVYIVVQSLLDGLENHDSLAELMAMLLKLPTELYELYSVMFQRISQQYQVQAHLLLYLMQRLRPHVEKSGVSALVLYYAHKCGLPNQDPAQYASDTSAEKDQYHQEIEAIIRSRCLGMLEITHESRWSGDDVHGYFTVYHTVDYIITSGTPLCRVEKFSQFVRRAERSTGRAQSAAVELFDHNLSKDAKTTDRFKVYRNGEAEGSHWSNHLVKRHIRPCAWHDTTLSFAIRCGWDLYVLDALRKHGKGLPAKQGRPLLDYAVEPDPPYTPFAQGISHVIVRALLEHGADLNGLFAGEIHWSKLLYRVKGLPSLTQASRRIHEVGTPMFTTQQAVADLLEFGADLEATCKWSRKNSKGEYIEETTSGRDIVHNLSKGLEPADELSVKLRVFLNAKKSSRLAIKSRNFTALLRRKVTEHQRSSLG</sequence>
<proteinExistence type="predicted"/>
<feature type="domain" description="Nephrocystin 3-like N-terminal" evidence="2">
    <location>
        <begin position="63"/>
        <end position="242"/>
    </location>
</feature>
<dbReference type="PANTHER" id="PTHR10039">
    <property type="entry name" value="AMELOGENIN"/>
    <property type="match status" value="1"/>
</dbReference>
<evidence type="ECO:0000259" key="2">
    <source>
        <dbReference type="Pfam" id="PF24883"/>
    </source>
</evidence>
<dbReference type="Gene3D" id="3.40.50.300">
    <property type="entry name" value="P-loop containing nucleotide triphosphate hydrolases"/>
    <property type="match status" value="1"/>
</dbReference>
<dbReference type="SUPFAM" id="SSF52540">
    <property type="entry name" value="P-loop containing nucleoside triphosphate hydrolases"/>
    <property type="match status" value="1"/>
</dbReference>
<dbReference type="PANTHER" id="PTHR10039:SF5">
    <property type="entry name" value="NACHT DOMAIN-CONTAINING PROTEIN"/>
    <property type="match status" value="1"/>
</dbReference>
<keyword evidence="3" id="KW-0378">Hydrolase</keyword>
<accession>A0A9Q9AYU1</accession>
<evidence type="ECO:0000256" key="1">
    <source>
        <dbReference type="ARBA" id="ARBA00022737"/>
    </source>
</evidence>
<evidence type="ECO:0000313" key="4">
    <source>
        <dbReference type="Proteomes" id="UP001056384"/>
    </source>
</evidence>
<dbReference type="AlphaFoldDB" id="A0A9Q9AYU1"/>
<gene>
    <name evidence="3" type="ORF">Slin15195_G090070</name>
</gene>
<protein>
    <submittedName>
        <fullName evidence="3">P-loop containing nucleoside triphosphate hydrolase</fullName>
    </submittedName>
</protein>
<dbReference type="Pfam" id="PF24883">
    <property type="entry name" value="NPHP3_N"/>
    <property type="match status" value="1"/>
</dbReference>
<keyword evidence="1" id="KW-0677">Repeat</keyword>
<reference evidence="3" key="1">
    <citation type="submission" date="2022-06" db="EMBL/GenBank/DDBJ databases">
        <title>Complete genome sequences of two strains of the flax pathogen Septoria linicola.</title>
        <authorList>
            <person name="Lapalu N."/>
            <person name="Simon A."/>
            <person name="Demenou B."/>
            <person name="Paumier D."/>
            <person name="Guillot M.-P."/>
            <person name="Gout L."/>
            <person name="Valade R."/>
        </authorList>
    </citation>
    <scope>NUCLEOTIDE SEQUENCE</scope>
    <source>
        <strain evidence="3">SE15195</strain>
    </source>
</reference>
<organism evidence="3 4">
    <name type="scientific">Septoria linicola</name>
    <dbReference type="NCBI Taxonomy" id="215465"/>
    <lineage>
        <taxon>Eukaryota</taxon>
        <taxon>Fungi</taxon>
        <taxon>Dikarya</taxon>
        <taxon>Ascomycota</taxon>
        <taxon>Pezizomycotina</taxon>
        <taxon>Dothideomycetes</taxon>
        <taxon>Dothideomycetidae</taxon>
        <taxon>Mycosphaerellales</taxon>
        <taxon>Mycosphaerellaceae</taxon>
        <taxon>Septoria</taxon>
    </lineage>
</organism>
<dbReference type="Proteomes" id="UP001056384">
    <property type="component" value="Chromosome 7"/>
</dbReference>
<dbReference type="EMBL" id="CP099424">
    <property type="protein sequence ID" value="USW55688.1"/>
    <property type="molecule type" value="Genomic_DNA"/>
</dbReference>
<keyword evidence="4" id="KW-1185">Reference proteome</keyword>
<dbReference type="InterPro" id="IPR027417">
    <property type="entry name" value="P-loop_NTPase"/>
</dbReference>